<evidence type="ECO:0000313" key="2">
    <source>
        <dbReference type="EMBL" id="GES36409.1"/>
    </source>
</evidence>
<name>A0ABQ0YIP4_9NOCA</name>
<gene>
    <name evidence="2" type="ORF">RAJCM14343_1660</name>
</gene>
<proteinExistence type="predicted"/>
<sequence>MDGIACRDRGSIARRSTGPLLDELLPGSSQPLSTGQHSRYHPGLGGAPIAVVEDDVAVVLGATDESAERAPRPVTAVLVASSSAPRT</sequence>
<feature type="region of interest" description="Disordered" evidence="1">
    <location>
        <begin position="1"/>
        <end position="46"/>
    </location>
</feature>
<dbReference type="Proteomes" id="UP000325466">
    <property type="component" value="Unassembled WGS sequence"/>
</dbReference>
<evidence type="ECO:0000313" key="3">
    <source>
        <dbReference type="Proteomes" id="UP000325466"/>
    </source>
</evidence>
<feature type="compositionally biased region" description="Basic and acidic residues" evidence="1">
    <location>
        <begin position="1"/>
        <end position="11"/>
    </location>
</feature>
<organism evidence="2 3">
    <name type="scientific">Rhodococcus aetherivorans</name>
    <dbReference type="NCBI Taxonomy" id="191292"/>
    <lineage>
        <taxon>Bacteria</taxon>
        <taxon>Bacillati</taxon>
        <taxon>Actinomycetota</taxon>
        <taxon>Actinomycetes</taxon>
        <taxon>Mycobacteriales</taxon>
        <taxon>Nocardiaceae</taxon>
        <taxon>Rhodococcus</taxon>
    </lineage>
</organism>
<reference evidence="2 3" key="1">
    <citation type="journal article" date="2018" name="Biodegradation">
        <title>1,4-Dioxane degradation characteristics of Rhodococcus aetherivorans JCM 14343.</title>
        <authorList>
            <person name="Inoue D."/>
            <person name="Tsunoda T."/>
            <person name="Yamamoto N."/>
            <person name="Ike M."/>
            <person name="Sei K."/>
        </authorList>
    </citation>
    <scope>NUCLEOTIDE SEQUENCE [LARGE SCALE GENOMIC DNA]</scope>
    <source>
        <strain evidence="2 3">JCM 14343</strain>
    </source>
</reference>
<evidence type="ECO:0000256" key="1">
    <source>
        <dbReference type="SAM" id="MobiDB-lite"/>
    </source>
</evidence>
<feature type="compositionally biased region" description="Polar residues" evidence="1">
    <location>
        <begin position="27"/>
        <end position="37"/>
    </location>
</feature>
<keyword evidence="3" id="KW-1185">Reference proteome</keyword>
<protein>
    <submittedName>
        <fullName evidence="2">Uncharacterized protein</fullName>
    </submittedName>
</protein>
<accession>A0ABQ0YIP4</accession>
<comment type="caution">
    <text evidence="2">The sequence shown here is derived from an EMBL/GenBank/DDBJ whole genome shotgun (WGS) entry which is preliminary data.</text>
</comment>
<dbReference type="EMBL" id="BLAH01000061">
    <property type="protein sequence ID" value="GES36409.1"/>
    <property type="molecule type" value="Genomic_DNA"/>
</dbReference>